<keyword evidence="3 7" id="KW-0813">Transport</keyword>
<feature type="transmembrane region" description="Helical" evidence="8">
    <location>
        <begin position="220"/>
        <end position="243"/>
    </location>
</feature>
<evidence type="ECO:0000256" key="4">
    <source>
        <dbReference type="ARBA" id="ARBA00022692"/>
    </source>
</evidence>
<organism evidence="9 10">
    <name type="scientific">Streptomyces incarnatus</name>
    <dbReference type="NCBI Taxonomy" id="665007"/>
    <lineage>
        <taxon>Bacteria</taxon>
        <taxon>Bacillati</taxon>
        <taxon>Actinomycetota</taxon>
        <taxon>Actinomycetes</taxon>
        <taxon>Kitasatosporales</taxon>
        <taxon>Streptomycetaceae</taxon>
        <taxon>Streptomyces</taxon>
    </lineage>
</organism>
<comment type="subcellular location">
    <subcellularLocation>
        <location evidence="1">Membrane</location>
        <topology evidence="1">Multi-pass membrane protein</topology>
    </subcellularLocation>
</comment>
<feature type="transmembrane region" description="Helical" evidence="8">
    <location>
        <begin position="369"/>
        <end position="393"/>
    </location>
</feature>
<feature type="transmembrane region" description="Helical" evidence="8">
    <location>
        <begin position="69"/>
        <end position="92"/>
    </location>
</feature>
<evidence type="ECO:0000313" key="9">
    <source>
        <dbReference type="EMBL" id="AKJ14912.1"/>
    </source>
</evidence>
<feature type="transmembrane region" description="Helical" evidence="8">
    <location>
        <begin position="157"/>
        <end position="178"/>
    </location>
</feature>
<feature type="transmembrane region" description="Helical" evidence="8">
    <location>
        <begin position="185"/>
        <end position="208"/>
    </location>
</feature>
<evidence type="ECO:0000256" key="7">
    <source>
        <dbReference type="PIRNR" id="PIRNR002744"/>
    </source>
</evidence>
<keyword evidence="5 8" id="KW-1133">Transmembrane helix</keyword>
<evidence type="ECO:0000256" key="2">
    <source>
        <dbReference type="ARBA" id="ARBA00008974"/>
    </source>
</evidence>
<accession>A0ABM5TUZ0</accession>
<feature type="transmembrane region" description="Helical" evidence="8">
    <location>
        <begin position="342"/>
        <end position="363"/>
    </location>
</feature>
<feature type="transmembrane region" description="Helical" evidence="8">
    <location>
        <begin position="255"/>
        <end position="279"/>
    </location>
</feature>
<feature type="transmembrane region" description="Helical" evidence="8">
    <location>
        <begin position="43"/>
        <end position="63"/>
    </location>
</feature>
<comment type="similarity">
    <text evidence="2 7">Belongs to the purine-cytosine permease (2.A.39) family.</text>
</comment>
<dbReference type="PANTHER" id="PTHR31806:SF1">
    <property type="entry name" value="PURINE-CYTOSINE PERMEASE FCY2-RELATED"/>
    <property type="match status" value="1"/>
</dbReference>
<gene>
    <name evidence="9" type="ORF">ABB07_34110</name>
</gene>
<dbReference type="InterPro" id="IPR026030">
    <property type="entry name" value="Pur-cyt_permease_Fcy2/21/22"/>
</dbReference>
<name>A0ABM5TUZ0_9ACTN</name>
<dbReference type="PIRSF" id="PIRSF002744">
    <property type="entry name" value="Pur-cyt_permease"/>
    <property type="match status" value="1"/>
</dbReference>
<evidence type="ECO:0000256" key="6">
    <source>
        <dbReference type="ARBA" id="ARBA00023136"/>
    </source>
</evidence>
<dbReference type="Proteomes" id="UP000035366">
    <property type="component" value="Chromosome"/>
</dbReference>
<feature type="transmembrane region" description="Helical" evidence="8">
    <location>
        <begin position="413"/>
        <end position="432"/>
    </location>
</feature>
<dbReference type="InterPro" id="IPR001248">
    <property type="entry name" value="Pur-cyt_permease"/>
</dbReference>
<protein>
    <submittedName>
        <fullName evidence="9">Allantoin permease</fullName>
    </submittedName>
</protein>
<keyword evidence="6 7" id="KW-0472">Membrane</keyword>
<keyword evidence="4 8" id="KW-0812">Transmembrane</keyword>
<dbReference type="RefSeq" id="WP_208902410.1">
    <property type="nucleotide sequence ID" value="NZ_CP011497.1"/>
</dbReference>
<dbReference type="EMBL" id="CP011497">
    <property type="protein sequence ID" value="AKJ14912.1"/>
    <property type="molecule type" value="Genomic_DNA"/>
</dbReference>
<evidence type="ECO:0000313" key="10">
    <source>
        <dbReference type="Proteomes" id="UP000035366"/>
    </source>
</evidence>
<evidence type="ECO:0000256" key="5">
    <source>
        <dbReference type="ARBA" id="ARBA00022989"/>
    </source>
</evidence>
<sequence length="504" mass="51893">MTRPQDRIGGTGARAAGRPLRVETHGLDVIGDAERKGTPRTLFWPWFGANVSVLGLSYGAFAFGFGISFWQALAAGVLGIVGSFLLCGFVAVAGKRGSAPTMVLSRAAYGVLGNRLPSVISWMLTVGWETVLTALATLATATVLGRLGWGGGTGTEIAALVVVAALTVVGGVMGFDLIMRLQTVITVVTGVLTVVYVALVAGHVHWGAVSAVPSGSAQQFIGALVFMMTGFGLGWVNAAADYSRYLPRSSAGRGVIGWTTFGASVAPLLLLVFGLLLAGSSQALSKAVAADPIGALTTILPTWFLVPFAVVAVLGLVGGAVLDIYSSGLALLSAGLPVPRYLAALLDGVLMIAGSVYIVFFAGDFLGQFMGFLTTLGVPVAAWCGIVLADLALRRRDYDDGDLYRPHGRYGDIAPAPLLLTLAATAVGWGLVTNTAASWLTWQGYLLGPVGLGGKAGAWAYANLGVLVALALAFLGHLLTGRGRVRAQEAQAPSPVTDEGVLHA</sequence>
<dbReference type="PANTHER" id="PTHR31806">
    <property type="entry name" value="PURINE-CYTOSINE PERMEASE FCY2-RELATED"/>
    <property type="match status" value="1"/>
</dbReference>
<feature type="transmembrane region" description="Helical" evidence="8">
    <location>
        <begin position="458"/>
        <end position="479"/>
    </location>
</feature>
<evidence type="ECO:0000256" key="3">
    <source>
        <dbReference type="ARBA" id="ARBA00022448"/>
    </source>
</evidence>
<feature type="transmembrane region" description="Helical" evidence="8">
    <location>
        <begin position="299"/>
        <end position="322"/>
    </location>
</feature>
<reference evidence="9 10" key="1">
    <citation type="journal article" date="2015" name="ISME J.">
        <title>Draft Genome Sequence of Streptomyces incarnatus NRRL8089, which Produces the Nucleoside Antibiotic Sinefungin.</title>
        <authorList>
            <person name="Oshima K."/>
            <person name="Hattori M."/>
            <person name="Shimizu H."/>
            <person name="Fukuda K."/>
            <person name="Nemoto M."/>
            <person name="Inagaki K."/>
            <person name="Tamura T."/>
        </authorList>
    </citation>
    <scope>NUCLEOTIDE SEQUENCE [LARGE SCALE GENOMIC DNA]</scope>
    <source>
        <strain evidence="9 10">NRRL 8089</strain>
    </source>
</reference>
<keyword evidence="10" id="KW-1185">Reference proteome</keyword>
<feature type="transmembrane region" description="Helical" evidence="8">
    <location>
        <begin position="122"/>
        <end position="145"/>
    </location>
</feature>
<evidence type="ECO:0000256" key="1">
    <source>
        <dbReference type="ARBA" id="ARBA00004141"/>
    </source>
</evidence>
<evidence type="ECO:0000256" key="8">
    <source>
        <dbReference type="SAM" id="Phobius"/>
    </source>
</evidence>
<proteinExistence type="inferred from homology"/>
<dbReference type="Pfam" id="PF02133">
    <property type="entry name" value="Transp_cyt_pur"/>
    <property type="match status" value="1"/>
</dbReference>
<dbReference type="Gene3D" id="1.10.4160.10">
    <property type="entry name" value="Hydantoin permease"/>
    <property type="match status" value="1"/>
</dbReference>